<dbReference type="SUPFAM" id="SSF88697">
    <property type="entry name" value="PUA domain-like"/>
    <property type="match status" value="1"/>
</dbReference>
<reference evidence="3 4" key="1">
    <citation type="submission" date="2020-08" db="EMBL/GenBank/DDBJ databases">
        <authorList>
            <person name="Seo M.-J."/>
        </authorList>
    </citation>
    <scope>NUCLEOTIDE SEQUENCE [LARGE SCALE GENOMIC DNA]</scope>
    <source>
        <strain evidence="3 4">KIGAM211</strain>
    </source>
</reference>
<dbReference type="EMBL" id="JACKXE010000001">
    <property type="protein sequence ID" value="MBB6627164.1"/>
    <property type="molecule type" value="Genomic_DNA"/>
</dbReference>
<proteinExistence type="inferred from homology"/>
<dbReference type="Pfam" id="PF01878">
    <property type="entry name" value="EVE"/>
    <property type="match status" value="1"/>
</dbReference>
<sequence>MAASYWINTVSLEHVQLAVEGGFTQAHHGKDTGLRKLKRGDGLVFYSPRTAMRSGSPLRQFTAIGTIASDEPTQVTVRPDFKPWRLDMEFEQGTHPAPAGALLEQLSFITDVKQWGVPFRQGLFEVSAEDFATIRAAMTA</sequence>
<dbReference type="InterPro" id="IPR022996">
    <property type="entry name" value="UPF0310"/>
</dbReference>
<feature type="domain" description="EVE" evidence="2">
    <location>
        <begin position="5"/>
        <end position="136"/>
    </location>
</feature>
<evidence type="ECO:0000256" key="1">
    <source>
        <dbReference type="HAMAP-Rule" id="MF_00771"/>
    </source>
</evidence>
<dbReference type="AlphaFoldDB" id="A0A7X0V9Y6"/>
<dbReference type="RefSeq" id="WP_185252353.1">
    <property type="nucleotide sequence ID" value="NZ_JACKXE010000001.1"/>
</dbReference>
<evidence type="ECO:0000313" key="3">
    <source>
        <dbReference type="EMBL" id="MBB6627164.1"/>
    </source>
</evidence>
<protein>
    <recommendedName>
        <fullName evidence="1">UPF0310 protein H5V45_07500</fullName>
    </recommendedName>
</protein>
<name>A0A7X0V9Y6_9ACTN</name>
<dbReference type="InterPro" id="IPR002740">
    <property type="entry name" value="EVE_domain"/>
</dbReference>
<organism evidence="3 4">
    <name type="scientific">Nocardioides luti</name>
    <dbReference type="NCBI Taxonomy" id="2761101"/>
    <lineage>
        <taxon>Bacteria</taxon>
        <taxon>Bacillati</taxon>
        <taxon>Actinomycetota</taxon>
        <taxon>Actinomycetes</taxon>
        <taxon>Propionibacteriales</taxon>
        <taxon>Nocardioidaceae</taxon>
        <taxon>Nocardioides</taxon>
    </lineage>
</organism>
<dbReference type="Gene3D" id="3.10.590.10">
    <property type="entry name" value="ph1033 like domains"/>
    <property type="match status" value="1"/>
</dbReference>
<accession>A0A7X0V9Y6</accession>
<comment type="similarity">
    <text evidence="1">Belongs to the UPF0310 family.</text>
</comment>
<evidence type="ECO:0000313" key="4">
    <source>
        <dbReference type="Proteomes" id="UP000523955"/>
    </source>
</evidence>
<evidence type="ECO:0000259" key="2">
    <source>
        <dbReference type="Pfam" id="PF01878"/>
    </source>
</evidence>
<dbReference type="InterPro" id="IPR015947">
    <property type="entry name" value="PUA-like_sf"/>
</dbReference>
<gene>
    <name evidence="3" type="ORF">H5V45_07500</name>
</gene>
<dbReference type="Proteomes" id="UP000523955">
    <property type="component" value="Unassembled WGS sequence"/>
</dbReference>
<keyword evidence="4" id="KW-1185">Reference proteome</keyword>
<dbReference type="HAMAP" id="MF_00771">
    <property type="entry name" value="UPF0310"/>
    <property type="match status" value="1"/>
</dbReference>
<dbReference type="NCBIfam" id="NF002616">
    <property type="entry name" value="PRK02268.1-2"/>
    <property type="match status" value="1"/>
</dbReference>
<comment type="caution">
    <text evidence="3">The sequence shown here is derived from an EMBL/GenBank/DDBJ whole genome shotgun (WGS) entry which is preliminary data.</text>
</comment>
<dbReference type="CDD" id="cd21132">
    <property type="entry name" value="EVE-like"/>
    <property type="match status" value="1"/>
</dbReference>